<protein>
    <submittedName>
        <fullName evidence="2">Predicted protein</fullName>
    </submittedName>
</protein>
<dbReference type="Proteomes" id="UP000001194">
    <property type="component" value="Unassembled WGS sequence"/>
</dbReference>
<dbReference type="HOGENOM" id="CLU_1217258_0_0_1"/>
<evidence type="ECO:0000256" key="1">
    <source>
        <dbReference type="SAM" id="MobiDB-lite"/>
    </source>
</evidence>
<sequence>MESCRFDRAISDNEPVSWVLQNNEYTLSLLCTEFDPFSSTSATSGTGSTRHSTPASIQPTCKSRTTSDLKDEWIRPLNIPGHIIKNNPNPPLLLAYEKYKAYCQASNRLDTMHTDGSWPDNCQKPTATELIEIFVAKSTWYSAYRTAFAEVARNYSDMQAYLDGDAKCPTDKEIWGYNEPEGYSLTDLNKWLAEKKQVKRGKEKGKEKPKASGSGSKKKKSDGNKESKKRFYLTLLVQLSWAYSL</sequence>
<feature type="compositionally biased region" description="Low complexity" evidence="1">
    <location>
        <begin position="42"/>
        <end position="53"/>
    </location>
</feature>
<feature type="region of interest" description="Disordered" evidence="1">
    <location>
        <begin position="42"/>
        <end position="64"/>
    </location>
</feature>
<dbReference type="KEGG" id="lbc:LACBIDRAFT_335526"/>
<evidence type="ECO:0000313" key="2">
    <source>
        <dbReference type="EMBL" id="EDQ98934.1"/>
    </source>
</evidence>
<dbReference type="InParanoid" id="B0E2J4"/>
<proteinExistence type="predicted"/>
<reference evidence="2 3" key="1">
    <citation type="journal article" date="2008" name="Nature">
        <title>The genome of Laccaria bicolor provides insights into mycorrhizal symbiosis.</title>
        <authorList>
            <person name="Martin F."/>
            <person name="Aerts A."/>
            <person name="Ahren D."/>
            <person name="Brun A."/>
            <person name="Danchin E.G.J."/>
            <person name="Duchaussoy F."/>
            <person name="Gibon J."/>
            <person name="Kohler A."/>
            <person name="Lindquist E."/>
            <person name="Pereda V."/>
            <person name="Salamov A."/>
            <person name="Shapiro H.J."/>
            <person name="Wuyts J."/>
            <person name="Blaudez D."/>
            <person name="Buee M."/>
            <person name="Brokstein P."/>
            <person name="Canbaeck B."/>
            <person name="Cohen D."/>
            <person name="Courty P.E."/>
            <person name="Coutinho P.M."/>
            <person name="Delaruelle C."/>
            <person name="Detter J.C."/>
            <person name="Deveau A."/>
            <person name="DiFazio S."/>
            <person name="Duplessis S."/>
            <person name="Fraissinet-Tachet L."/>
            <person name="Lucic E."/>
            <person name="Frey-Klett P."/>
            <person name="Fourrey C."/>
            <person name="Feussner I."/>
            <person name="Gay G."/>
            <person name="Grimwood J."/>
            <person name="Hoegger P.J."/>
            <person name="Jain P."/>
            <person name="Kilaru S."/>
            <person name="Labbe J."/>
            <person name="Lin Y.C."/>
            <person name="Legue V."/>
            <person name="Le Tacon F."/>
            <person name="Marmeisse R."/>
            <person name="Melayah D."/>
            <person name="Montanini B."/>
            <person name="Muratet M."/>
            <person name="Nehls U."/>
            <person name="Niculita-Hirzel H."/>
            <person name="Oudot-Le Secq M.P."/>
            <person name="Peter M."/>
            <person name="Quesneville H."/>
            <person name="Rajashekar B."/>
            <person name="Reich M."/>
            <person name="Rouhier N."/>
            <person name="Schmutz J."/>
            <person name="Yin T."/>
            <person name="Chalot M."/>
            <person name="Henrissat B."/>
            <person name="Kuees U."/>
            <person name="Lucas S."/>
            <person name="Van de Peer Y."/>
            <person name="Podila G.K."/>
            <person name="Polle A."/>
            <person name="Pukkila P.J."/>
            <person name="Richardson P.M."/>
            <person name="Rouze P."/>
            <person name="Sanders I.R."/>
            <person name="Stajich J.E."/>
            <person name="Tunlid A."/>
            <person name="Tuskan G."/>
            <person name="Grigoriev I.V."/>
        </authorList>
    </citation>
    <scope>NUCLEOTIDE SEQUENCE [LARGE SCALE GENOMIC DNA]</scope>
    <source>
        <strain evidence="3">S238N-H82 / ATCC MYA-4686</strain>
    </source>
</reference>
<dbReference type="RefSeq" id="XP_001890415.1">
    <property type="nucleotide sequence ID" value="XM_001890380.1"/>
</dbReference>
<dbReference type="OrthoDB" id="3065736at2759"/>
<feature type="region of interest" description="Disordered" evidence="1">
    <location>
        <begin position="197"/>
        <end position="226"/>
    </location>
</feature>
<evidence type="ECO:0000313" key="3">
    <source>
        <dbReference type="Proteomes" id="UP000001194"/>
    </source>
</evidence>
<name>B0E2J4_LACBS</name>
<accession>B0E2J4</accession>
<dbReference type="GeneID" id="6086069"/>
<feature type="compositionally biased region" description="Polar residues" evidence="1">
    <location>
        <begin position="54"/>
        <end position="64"/>
    </location>
</feature>
<dbReference type="AlphaFoldDB" id="B0E2J4"/>
<keyword evidence="3" id="KW-1185">Reference proteome</keyword>
<dbReference type="EMBL" id="DS547183">
    <property type="protein sequence ID" value="EDQ98934.1"/>
    <property type="molecule type" value="Genomic_DNA"/>
</dbReference>
<organism evidence="3">
    <name type="scientific">Laccaria bicolor (strain S238N-H82 / ATCC MYA-4686)</name>
    <name type="common">Bicoloured deceiver</name>
    <name type="synonym">Laccaria laccata var. bicolor</name>
    <dbReference type="NCBI Taxonomy" id="486041"/>
    <lineage>
        <taxon>Eukaryota</taxon>
        <taxon>Fungi</taxon>
        <taxon>Dikarya</taxon>
        <taxon>Basidiomycota</taxon>
        <taxon>Agaricomycotina</taxon>
        <taxon>Agaricomycetes</taxon>
        <taxon>Agaricomycetidae</taxon>
        <taxon>Agaricales</taxon>
        <taxon>Agaricineae</taxon>
        <taxon>Hydnangiaceae</taxon>
        <taxon>Laccaria</taxon>
    </lineage>
</organism>
<gene>
    <name evidence="2" type="ORF">LACBIDRAFT_335526</name>
</gene>